<gene>
    <name evidence="4" type="ORF">FE840_010405</name>
</gene>
<dbReference type="InterPro" id="IPR036291">
    <property type="entry name" value="NAD(P)-bd_dom_sf"/>
</dbReference>
<dbReference type="EMBL" id="CP058350">
    <property type="protein sequence ID" value="QLF69913.1"/>
    <property type="molecule type" value="Genomic_DNA"/>
</dbReference>
<keyword evidence="5" id="KW-1185">Reference proteome</keyword>
<keyword evidence="2" id="KW-0560">Oxidoreductase</keyword>
<dbReference type="SMART" id="SM00822">
    <property type="entry name" value="PKS_KR"/>
    <property type="match status" value="1"/>
</dbReference>
<dbReference type="PRINTS" id="PR00081">
    <property type="entry name" value="GDHRDH"/>
</dbReference>
<sequence>MTNSLFIPDLAGKAVLITGASSGIGEALARAFAAQGALVGLHYNSNSEAAHAIAGDIEAAGGSVVLVKGDAASSAAMAEAVAHVAKTFGRLDGVINNAGSMIARVLYEEMTDAHYNKVMDVNARSVLSASQAAVAHMKLQGGGFIINTTSVAARTGGTAGSGVYGSSKAFVGAVTKGMALEFGKYNIRVNAVAPGVITTAFQDKYALPGQLDQVAGSVPLKRTGTPQDCVGAYLFLASPMLSGYITGQTIDVNGGQFMP</sequence>
<protein>
    <submittedName>
        <fullName evidence="4">SDR family oxidoreductase</fullName>
    </submittedName>
</protein>
<accession>A0ABX6QN13</accession>
<evidence type="ECO:0000256" key="2">
    <source>
        <dbReference type="ARBA" id="ARBA00023002"/>
    </source>
</evidence>
<evidence type="ECO:0000259" key="3">
    <source>
        <dbReference type="SMART" id="SM00822"/>
    </source>
</evidence>
<dbReference type="PANTHER" id="PTHR43639:SF1">
    <property type="entry name" value="SHORT-CHAIN DEHYDROGENASE_REDUCTASE FAMILY PROTEIN"/>
    <property type="match status" value="1"/>
</dbReference>
<dbReference type="SUPFAM" id="SSF51735">
    <property type="entry name" value="NAD(P)-binding Rossmann-fold domains"/>
    <property type="match status" value="1"/>
</dbReference>
<dbReference type="InterPro" id="IPR020904">
    <property type="entry name" value="Sc_DH/Rdtase_CS"/>
</dbReference>
<proteinExistence type="inferred from homology"/>
<dbReference type="Pfam" id="PF13561">
    <property type="entry name" value="adh_short_C2"/>
    <property type="match status" value="1"/>
</dbReference>
<dbReference type="PROSITE" id="PS00061">
    <property type="entry name" value="ADH_SHORT"/>
    <property type="match status" value="1"/>
</dbReference>
<evidence type="ECO:0000313" key="4">
    <source>
        <dbReference type="EMBL" id="QLF69913.1"/>
    </source>
</evidence>
<dbReference type="Proteomes" id="UP000308530">
    <property type="component" value="Chromosome"/>
</dbReference>
<evidence type="ECO:0000256" key="1">
    <source>
        <dbReference type="ARBA" id="ARBA00006484"/>
    </source>
</evidence>
<dbReference type="InterPro" id="IPR057326">
    <property type="entry name" value="KR_dom"/>
</dbReference>
<dbReference type="PANTHER" id="PTHR43639">
    <property type="entry name" value="OXIDOREDUCTASE, SHORT-CHAIN DEHYDROGENASE/REDUCTASE FAMILY (AFU_ORTHOLOGUE AFUA_5G02870)"/>
    <property type="match status" value="1"/>
</dbReference>
<dbReference type="Gene3D" id="3.40.50.720">
    <property type="entry name" value="NAD(P)-binding Rossmann-like Domain"/>
    <property type="match status" value="1"/>
</dbReference>
<dbReference type="InterPro" id="IPR002347">
    <property type="entry name" value="SDR_fam"/>
</dbReference>
<reference evidence="4 5" key="1">
    <citation type="submission" date="2020-06" db="EMBL/GenBank/DDBJ databases">
        <title>Genome sequence of Rhizobium sp strain ADMK78.</title>
        <authorList>
            <person name="Rahi P."/>
        </authorList>
    </citation>
    <scope>NUCLEOTIDE SEQUENCE [LARGE SCALE GENOMIC DNA]</scope>
    <source>
        <strain evidence="4 5">ADMK78</strain>
    </source>
</reference>
<dbReference type="CDD" id="cd05233">
    <property type="entry name" value="SDR_c"/>
    <property type="match status" value="1"/>
</dbReference>
<name>A0ABX6QN13_9HYPH</name>
<organism evidence="4 5">
    <name type="scientific">Peteryoungia desertarenae</name>
    <dbReference type="NCBI Taxonomy" id="1813451"/>
    <lineage>
        <taxon>Bacteria</taxon>
        <taxon>Pseudomonadati</taxon>
        <taxon>Pseudomonadota</taxon>
        <taxon>Alphaproteobacteria</taxon>
        <taxon>Hyphomicrobiales</taxon>
        <taxon>Rhizobiaceae</taxon>
        <taxon>Peteryoungia</taxon>
    </lineage>
</organism>
<dbReference type="RefSeq" id="WP_138288163.1">
    <property type="nucleotide sequence ID" value="NZ_CP058350.1"/>
</dbReference>
<comment type="similarity">
    <text evidence="1">Belongs to the short-chain dehydrogenases/reductases (SDR) family.</text>
</comment>
<dbReference type="PRINTS" id="PR00080">
    <property type="entry name" value="SDRFAMILY"/>
</dbReference>
<evidence type="ECO:0000313" key="5">
    <source>
        <dbReference type="Proteomes" id="UP000308530"/>
    </source>
</evidence>
<feature type="domain" description="Ketoreductase" evidence="3">
    <location>
        <begin position="13"/>
        <end position="195"/>
    </location>
</feature>